<dbReference type="Proteomes" id="UP000256952">
    <property type="component" value="Chromosome CBM2613_b"/>
</dbReference>
<dbReference type="AlphaFoldDB" id="A0A375EC78"/>
<evidence type="ECO:0000313" key="2">
    <source>
        <dbReference type="EMBL" id="SOZ72909.1"/>
    </source>
</evidence>
<organism evidence="2">
    <name type="scientific">Cupriavidus taiwanensis</name>
    <dbReference type="NCBI Taxonomy" id="164546"/>
    <lineage>
        <taxon>Bacteria</taxon>
        <taxon>Pseudomonadati</taxon>
        <taxon>Pseudomonadota</taxon>
        <taxon>Betaproteobacteria</taxon>
        <taxon>Burkholderiales</taxon>
        <taxon>Burkholderiaceae</taxon>
        <taxon>Cupriavidus</taxon>
    </lineage>
</organism>
<evidence type="ECO:0000256" key="1">
    <source>
        <dbReference type="SAM" id="MobiDB-lite"/>
    </source>
</evidence>
<feature type="region of interest" description="Disordered" evidence="1">
    <location>
        <begin position="1"/>
        <end position="36"/>
    </location>
</feature>
<reference evidence="2" key="1">
    <citation type="submission" date="2018-01" db="EMBL/GenBank/DDBJ databases">
        <authorList>
            <person name="Clerissi C."/>
        </authorList>
    </citation>
    <scope>NUCLEOTIDE SEQUENCE</scope>
    <source>
        <strain evidence="2">Cupriavidus taiwanensis STM 8556</strain>
    </source>
</reference>
<feature type="compositionally biased region" description="Basic and acidic residues" evidence="1">
    <location>
        <begin position="27"/>
        <end position="36"/>
    </location>
</feature>
<feature type="compositionally biased region" description="Basic and acidic residues" evidence="1">
    <location>
        <begin position="1"/>
        <end position="19"/>
    </location>
</feature>
<name>A0A375EC78_9BURK</name>
<accession>A0A375EC78</accession>
<proteinExistence type="predicted"/>
<protein>
    <submittedName>
        <fullName evidence="2">Uncharacterized protein</fullName>
    </submittedName>
</protein>
<comment type="caution">
    <text evidence="2">The sequence shown here is derived from an EMBL/GenBank/DDBJ whole genome shotgun (WGS) entry which is preliminary data.</text>
</comment>
<sequence length="36" mass="4189">MPLENCVKHRETEANRLSEKTAIVLNPKDHTENLKE</sequence>
<gene>
    <name evidence="2" type="ORF">CBM2613_B50057</name>
</gene>
<dbReference type="EMBL" id="OFTH01000047">
    <property type="protein sequence ID" value="SOZ72909.1"/>
    <property type="molecule type" value="Genomic_DNA"/>
</dbReference>